<protein>
    <recommendedName>
        <fullName evidence="9">Ascorbate-specific PTS system EIIA component</fullName>
    </recommendedName>
    <alternativeName>
        <fullName evidence="10">Ascorbate-specific phosphotransferase enzyme IIA component</fullName>
    </alternativeName>
</protein>
<organism evidence="12 13">
    <name type="scientific">Priestia megaterium</name>
    <name type="common">Bacillus megaterium</name>
    <dbReference type="NCBI Taxonomy" id="1404"/>
    <lineage>
        <taxon>Bacteria</taxon>
        <taxon>Bacillati</taxon>
        <taxon>Bacillota</taxon>
        <taxon>Bacilli</taxon>
        <taxon>Bacillales</taxon>
        <taxon>Bacillaceae</taxon>
        <taxon>Priestia</taxon>
    </lineage>
</organism>
<evidence type="ECO:0000256" key="2">
    <source>
        <dbReference type="ARBA" id="ARBA00022448"/>
    </source>
</evidence>
<evidence type="ECO:0000256" key="8">
    <source>
        <dbReference type="ARBA" id="ARBA00037387"/>
    </source>
</evidence>
<comment type="function">
    <text evidence="8">The phosphoenolpyruvate-dependent sugar phosphotransferase system (sugar PTS), a major carbohydrate active transport system, catalyzes the phosphorylation of incoming sugar substrates concomitantly with their translocation across the cell membrane. The enzyme II UlaABC PTS system is involved in ascorbate transport.</text>
</comment>
<evidence type="ECO:0000256" key="6">
    <source>
        <dbReference type="ARBA" id="ARBA00022683"/>
    </source>
</evidence>
<dbReference type="GO" id="GO:0005737">
    <property type="term" value="C:cytoplasm"/>
    <property type="evidence" value="ECO:0007669"/>
    <property type="project" value="UniProtKB-SubCell"/>
</dbReference>
<dbReference type="GO" id="GO:0009401">
    <property type="term" value="P:phosphoenolpyruvate-dependent sugar phosphotransferase system"/>
    <property type="evidence" value="ECO:0007669"/>
    <property type="project" value="UniProtKB-KW"/>
</dbReference>
<dbReference type="Pfam" id="PF00359">
    <property type="entry name" value="PTS_EIIA_2"/>
    <property type="match status" value="1"/>
</dbReference>
<sequence>MLIKLLSKNQRIMFEDKPITWVESIEKVSKPLLNESAIKESYVQKMIDNVNDLGPYIVIAPKIALAHARPEDGVNEMGLSLLVSKEPVKFSEKEEHNAQLIFALAATDSVSHLSLLSDLAQIFSDQANIDSLCELRTPEEVLQFISKCLGVVE</sequence>
<keyword evidence="12" id="KW-0762">Sugar transport</keyword>
<dbReference type="PROSITE" id="PS51094">
    <property type="entry name" value="PTS_EIIA_TYPE_2"/>
    <property type="match status" value="1"/>
</dbReference>
<evidence type="ECO:0000256" key="10">
    <source>
        <dbReference type="ARBA" id="ARBA00042072"/>
    </source>
</evidence>
<evidence type="ECO:0000256" key="4">
    <source>
        <dbReference type="ARBA" id="ARBA00022553"/>
    </source>
</evidence>
<keyword evidence="4" id="KW-0597">Phosphoprotein</keyword>
<reference evidence="12 13" key="1">
    <citation type="submission" date="2019-10" db="EMBL/GenBank/DDBJ databases">
        <title>Complete genome sequences for adaption low water activity.</title>
        <authorList>
            <person name="Zhao L."/>
            <person name="Zhong J."/>
        </authorList>
    </citation>
    <scope>NUCLEOTIDE SEQUENCE [LARGE SCALE GENOMIC DNA]</scope>
    <source>
        <strain evidence="12 13">FDU301</strain>
        <plasmid evidence="13">pfdu301a</plasmid>
    </source>
</reference>
<evidence type="ECO:0000256" key="1">
    <source>
        <dbReference type="ARBA" id="ARBA00004496"/>
    </source>
</evidence>
<dbReference type="PANTHER" id="PTHR36203:SF1">
    <property type="entry name" value="ASCORBATE-SPECIFIC PTS SYSTEM EIIA COMPONENT"/>
    <property type="match status" value="1"/>
</dbReference>
<evidence type="ECO:0000313" key="12">
    <source>
        <dbReference type="EMBL" id="QJX80819.1"/>
    </source>
</evidence>
<keyword evidence="5" id="KW-0808">Transferase</keyword>
<evidence type="ECO:0000256" key="3">
    <source>
        <dbReference type="ARBA" id="ARBA00022490"/>
    </source>
</evidence>
<evidence type="ECO:0000256" key="5">
    <source>
        <dbReference type="ARBA" id="ARBA00022679"/>
    </source>
</evidence>
<evidence type="ECO:0000256" key="7">
    <source>
        <dbReference type="ARBA" id="ARBA00022777"/>
    </source>
</evidence>
<evidence type="ECO:0000313" key="13">
    <source>
        <dbReference type="Proteomes" id="UP000501076"/>
    </source>
</evidence>
<dbReference type="SUPFAM" id="SSF55804">
    <property type="entry name" value="Phoshotransferase/anion transport protein"/>
    <property type="match status" value="1"/>
</dbReference>
<evidence type="ECO:0000256" key="9">
    <source>
        <dbReference type="ARBA" id="ARBA00041175"/>
    </source>
</evidence>
<dbReference type="GO" id="GO:0016301">
    <property type="term" value="F:kinase activity"/>
    <property type="evidence" value="ECO:0007669"/>
    <property type="project" value="UniProtKB-KW"/>
</dbReference>
<keyword evidence="6" id="KW-0598">Phosphotransferase system</keyword>
<feature type="domain" description="PTS EIIA type-2" evidence="11">
    <location>
        <begin position="4"/>
        <end position="148"/>
    </location>
</feature>
<name>A0A6M6E6Q0_PRIMG</name>
<dbReference type="InterPro" id="IPR051351">
    <property type="entry name" value="Ascorbate-PTS_EIIA_comp"/>
</dbReference>
<keyword evidence="7" id="KW-0418">Kinase</keyword>
<comment type="subcellular location">
    <subcellularLocation>
        <location evidence="1">Cytoplasm</location>
    </subcellularLocation>
</comment>
<evidence type="ECO:0000259" key="11">
    <source>
        <dbReference type="PROSITE" id="PS51094"/>
    </source>
</evidence>
<keyword evidence="3" id="KW-0963">Cytoplasm</keyword>
<dbReference type="Gene3D" id="3.40.930.10">
    <property type="entry name" value="Mannitol-specific EII, Chain A"/>
    <property type="match status" value="1"/>
</dbReference>
<keyword evidence="12" id="KW-0614">Plasmid</keyword>
<gene>
    <name evidence="12" type="ORF">FDZ14_32535</name>
</gene>
<keyword evidence="2" id="KW-0813">Transport</keyword>
<dbReference type="EMBL" id="CP045273">
    <property type="protein sequence ID" value="QJX80819.1"/>
    <property type="molecule type" value="Genomic_DNA"/>
</dbReference>
<dbReference type="Proteomes" id="UP000501076">
    <property type="component" value="Plasmid pFDU301A"/>
</dbReference>
<dbReference type="InterPro" id="IPR016152">
    <property type="entry name" value="PTrfase/Anion_transptr"/>
</dbReference>
<dbReference type="RefSeq" id="WP_171778818.1">
    <property type="nucleotide sequence ID" value="NZ_CP045273.1"/>
</dbReference>
<dbReference type="AlphaFoldDB" id="A0A6M6E6Q0"/>
<dbReference type="InterPro" id="IPR002178">
    <property type="entry name" value="PTS_EIIA_type-2_dom"/>
</dbReference>
<proteinExistence type="predicted"/>
<dbReference type="PANTHER" id="PTHR36203">
    <property type="entry name" value="ASCORBATE-SPECIFIC PTS SYSTEM EIIA COMPONENT"/>
    <property type="match status" value="1"/>
</dbReference>
<dbReference type="CDD" id="cd00211">
    <property type="entry name" value="PTS_IIA_fru"/>
    <property type="match status" value="1"/>
</dbReference>
<accession>A0A6M6E6Q0</accession>
<geneLocation type="plasmid" evidence="13">
    <name>pfdu301a</name>
</geneLocation>